<sequence length="144" mass="16313">TSSENLAFYGRLEITPDAPRWDVRNNLTAFPLRTPGYGMLVDYQPGQAPSGQAIIYVASVDGQRSKPVWETQPKIHIDSIDIKGCKRGLSSHHFNRDISDYGDHFHRYSNETILVTNTNISDSKAEAVYVWAPFWDPFIKNLAE</sequence>
<dbReference type="OrthoDB" id="536948at2759"/>
<proteinExistence type="predicted"/>
<dbReference type="EMBL" id="BGPR01187165">
    <property type="protein sequence ID" value="GBM80550.1"/>
    <property type="molecule type" value="Genomic_DNA"/>
</dbReference>
<evidence type="ECO:0000313" key="1">
    <source>
        <dbReference type="EMBL" id="GBM80550.1"/>
    </source>
</evidence>
<feature type="non-terminal residue" evidence="1">
    <location>
        <position position="144"/>
    </location>
</feature>
<dbReference type="Proteomes" id="UP000499080">
    <property type="component" value="Unassembled WGS sequence"/>
</dbReference>
<name>A0A4Y2IS90_ARAVE</name>
<evidence type="ECO:0000313" key="2">
    <source>
        <dbReference type="Proteomes" id="UP000499080"/>
    </source>
</evidence>
<dbReference type="AlphaFoldDB" id="A0A4Y2IS90"/>
<organism evidence="1 2">
    <name type="scientific">Araneus ventricosus</name>
    <name type="common">Orbweaver spider</name>
    <name type="synonym">Epeira ventricosa</name>
    <dbReference type="NCBI Taxonomy" id="182803"/>
    <lineage>
        <taxon>Eukaryota</taxon>
        <taxon>Metazoa</taxon>
        <taxon>Ecdysozoa</taxon>
        <taxon>Arthropoda</taxon>
        <taxon>Chelicerata</taxon>
        <taxon>Arachnida</taxon>
        <taxon>Araneae</taxon>
        <taxon>Araneomorphae</taxon>
        <taxon>Entelegynae</taxon>
        <taxon>Araneoidea</taxon>
        <taxon>Araneidae</taxon>
        <taxon>Araneus</taxon>
    </lineage>
</organism>
<reference evidence="1 2" key="1">
    <citation type="journal article" date="2019" name="Sci. Rep.">
        <title>Orb-weaving spider Araneus ventricosus genome elucidates the spidroin gene catalogue.</title>
        <authorList>
            <person name="Kono N."/>
            <person name="Nakamura H."/>
            <person name="Ohtoshi R."/>
            <person name="Moran D.A.P."/>
            <person name="Shinohara A."/>
            <person name="Yoshida Y."/>
            <person name="Fujiwara M."/>
            <person name="Mori M."/>
            <person name="Tomita M."/>
            <person name="Arakawa K."/>
        </authorList>
    </citation>
    <scope>NUCLEOTIDE SEQUENCE [LARGE SCALE GENOMIC DNA]</scope>
</reference>
<protein>
    <submittedName>
        <fullName evidence="1">Uncharacterized protein</fullName>
    </submittedName>
</protein>
<comment type="caution">
    <text evidence="1">The sequence shown here is derived from an EMBL/GenBank/DDBJ whole genome shotgun (WGS) entry which is preliminary data.</text>
</comment>
<keyword evidence="2" id="KW-1185">Reference proteome</keyword>
<accession>A0A4Y2IS90</accession>
<feature type="non-terminal residue" evidence="1">
    <location>
        <position position="1"/>
    </location>
</feature>
<gene>
    <name evidence="1" type="ORF">AVEN_17172_1</name>
</gene>